<feature type="non-terminal residue" evidence="3">
    <location>
        <position position="1"/>
    </location>
</feature>
<evidence type="ECO:0000313" key="3">
    <source>
        <dbReference type="EMBL" id="SVD52689.1"/>
    </source>
</evidence>
<protein>
    <recommendedName>
        <fullName evidence="4">UbiD family decarboxylase</fullName>
    </recommendedName>
</protein>
<feature type="non-terminal residue" evidence="3">
    <location>
        <position position="259"/>
    </location>
</feature>
<feature type="domain" description="3-octaprenyl-4-hydroxybenzoate carboxy-lyase-like Rift-related" evidence="1">
    <location>
        <begin position="118"/>
        <end position="259"/>
    </location>
</feature>
<dbReference type="SUPFAM" id="SSF50475">
    <property type="entry name" value="FMN-binding split barrel"/>
    <property type="match status" value="1"/>
</dbReference>
<dbReference type="InterPro" id="IPR048304">
    <property type="entry name" value="UbiD_Rift_dom"/>
</dbReference>
<dbReference type="Pfam" id="PF01977">
    <property type="entry name" value="UbiD"/>
    <property type="match status" value="1"/>
</dbReference>
<dbReference type="EMBL" id="UINC01156331">
    <property type="protein sequence ID" value="SVD52689.1"/>
    <property type="molecule type" value="Genomic_DNA"/>
</dbReference>
<dbReference type="PANTHER" id="PTHR30108">
    <property type="entry name" value="3-OCTAPRENYL-4-HYDROXYBENZOATE CARBOXY-LYASE-RELATED"/>
    <property type="match status" value="1"/>
</dbReference>
<dbReference type="InterPro" id="IPR002830">
    <property type="entry name" value="UbiD"/>
</dbReference>
<dbReference type="AlphaFoldDB" id="A0A382W1S4"/>
<feature type="domain" description="3-octaprenyl-4-hydroxybenzoate carboxy-lyase-like N-terminal" evidence="2">
    <location>
        <begin position="9"/>
        <end position="85"/>
    </location>
</feature>
<evidence type="ECO:0008006" key="4">
    <source>
        <dbReference type="Google" id="ProtNLM"/>
    </source>
</evidence>
<evidence type="ECO:0000259" key="2">
    <source>
        <dbReference type="Pfam" id="PF20695"/>
    </source>
</evidence>
<gene>
    <name evidence="3" type="ORF">METZ01_LOCUS405543</name>
</gene>
<dbReference type="PANTHER" id="PTHR30108:SF17">
    <property type="entry name" value="FERULIC ACID DECARBOXYLASE 1"/>
    <property type="match status" value="1"/>
</dbReference>
<sequence length="259" mass="28928">LTSDFRDFIEKLEKEGELHRVKEEVEPNLEITEIAIKAQKENKPALLFENVRGSRYPLAINSFASAKRIRIALGQEPEEIGVELLNFVESLKPPSLKNIFTHRKTVKRLLSFRPTKTRKSPVHEESSESLGELPILKCWPDDGGNFITLPLVQTKDLITGIPNLGIYRMQIHDHLSTGMHMQIGKGGGYHYWEAEKQSKELPVAVTLGGDPVLTIAAIMALPEGIGELEFAGIVRGSKTKLSRCKTIDMYAPSTGEFLL</sequence>
<name>A0A382W1S4_9ZZZZ</name>
<reference evidence="3" key="1">
    <citation type="submission" date="2018-05" db="EMBL/GenBank/DDBJ databases">
        <authorList>
            <person name="Lanie J.A."/>
            <person name="Ng W.-L."/>
            <person name="Kazmierczak K.M."/>
            <person name="Andrzejewski T.M."/>
            <person name="Davidsen T.M."/>
            <person name="Wayne K.J."/>
            <person name="Tettelin H."/>
            <person name="Glass J.I."/>
            <person name="Rusch D."/>
            <person name="Podicherti R."/>
            <person name="Tsui H.-C.T."/>
            <person name="Winkler M.E."/>
        </authorList>
    </citation>
    <scope>NUCLEOTIDE SEQUENCE</scope>
</reference>
<dbReference type="Pfam" id="PF20695">
    <property type="entry name" value="UbiD_N"/>
    <property type="match status" value="1"/>
</dbReference>
<evidence type="ECO:0000259" key="1">
    <source>
        <dbReference type="Pfam" id="PF01977"/>
    </source>
</evidence>
<dbReference type="GO" id="GO:0005737">
    <property type="term" value="C:cytoplasm"/>
    <property type="evidence" value="ECO:0007669"/>
    <property type="project" value="TreeGrafter"/>
</dbReference>
<organism evidence="3">
    <name type="scientific">marine metagenome</name>
    <dbReference type="NCBI Taxonomy" id="408172"/>
    <lineage>
        <taxon>unclassified sequences</taxon>
        <taxon>metagenomes</taxon>
        <taxon>ecological metagenomes</taxon>
    </lineage>
</organism>
<dbReference type="InterPro" id="IPR049383">
    <property type="entry name" value="UbiD-like_N"/>
</dbReference>
<dbReference type="GO" id="GO:0016831">
    <property type="term" value="F:carboxy-lyase activity"/>
    <property type="evidence" value="ECO:0007669"/>
    <property type="project" value="InterPro"/>
</dbReference>
<accession>A0A382W1S4</accession>
<proteinExistence type="predicted"/>